<feature type="transmembrane region" description="Helical" evidence="6">
    <location>
        <begin position="270"/>
        <end position="289"/>
    </location>
</feature>
<proteinExistence type="predicted"/>
<dbReference type="Pfam" id="PF12698">
    <property type="entry name" value="ABC2_membrane_3"/>
    <property type="match status" value="1"/>
</dbReference>
<keyword evidence="9" id="KW-1185">Reference proteome</keyword>
<evidence type="ECO:0000256" key="2">
    <source>
        <dbReference type="ARBA" id="ARBA00022475"/>
    </source>
</evidence>
<evidence type="ECO:0000256" key="3">
    <source>
        <dbReference type="ARBA" id="ARBA00022692"/>
    </source>
</evidence>
<evidence type="ECO:0000313" key="9">
    <source>
        <dbReference type="Proteomes" id="UP000663570"/>
    </source>
</evidence>
<feature type="transmembrane region" description="Helical" evidence="6">
    <location>
        <begin position="359"/>
        <end position="377"/>
    </location>
</feature>
<feature type="transmembrane region" description="Helical" evidence="6">
    <location>
        <begin position="232"/>
        <end position="258"/>
    </location>
</feature>
<accession>A0ABX7M8V1</accession>
<keyword evidence="2" id="KW-1003">Cell membrane</keyword>
<sequence length="384" mass="41082">MSFVRAMLATWRAVLADAGAVLLLLGACVAYSFFYPLPYERETVERVPVAVVDQDDSPLSRQLIRFAMASPQLAVRQVGRDLPAAQAALASGEVMGLALIPAGFKADLQRGKRVEVQIAGNAAYALINKTVLSGFAAAAGTLSAGIDVRRFASHGASMQQALDAALPVNYIARPAFNVNEGYGSYVVPGVAPLIVQQTLVIGMSLLLGLWAEQRRAGLAPLPTRLQARPWSGFFGLWAAFAAIGLLNALYFFGFVFHFQGYPQAPRLVEMLALAALFALASSAFGLCLGQFFGVRERGMQLLLFSSIPMLFVSGFPWPAESLPEPIATLRWLLPSTPGIQASLAVNQLGAPFSAVTTELLALAAQTVGWGAAAAWLFRRRWAPQ</sequence>
<evidence type="ECO:0000256" key="5">
    <source>
        <dbReference type="ARBA" id="ARBA00023136"/>
    </source>
</evidence>
<comment type="subcellular location">
    <subcellularLocation>
        <location evidence="1">Cell membrane</location>
        <topology evidence="1">Multi-pass membrane protein</topology>
    </subcellularLocation>
</comment>
<dbReference type="PANTHER" id="PTHR30294:SF46">
    <property type="entry name" value="ABC TRANSPORTER PERMEASE"/>
    <property type="match status" value="1"/>
</dbReference>
<keyword evidence="4 6" id="KW-1133">Transmembrane helix</keyword>
<gene>
    <name evidence="8" type="ORF">JY500_15725</name>
</gene>
<evidence type="ECO:0000256" key="4">
    <source>
        <dbReference type="ARBA" id="ARBA00022989"/>
    </source>
</evidence>
<reference evidence="8 9" key="1">
    <citation type="submission" date="2021-02" db="EMBL/GenBank/DDBJ databases">
        <title>Niveibacterium changnyeongensis HC41.</title>
        <authorList>
            <person name="Kang M."/>
        </authorList>
    </citation>
    <scope>NUCLEOTIDE SEQUENCE [LARGE SCALE GENOMIC DNA]</scope>
    <source>
        <strain evidence="8 9">HC41</strain>
    </source>
</reference>
<dbReference type="PROSITE" id="PS51257">
    <property type="entry name" value="PROKAR_LIPOPROTEIN"/>
    <property type="match status" value="1"/>
</dbReference>
<dbReference type="InterPro" id="IPR051449">
    <property type="entry name" value="ABC-2_transporter_component"/>
</dbReference>
<evidence type="ECO:0000313" key="8">
    <source>
        <dbReference type="EMBL" id="QSI75917.1"/>
    </source>
</evidence>
<feature type="transmembrane region" description="Helical" evidence="6">
    <location>
        <begin position="301"/>
        <end position="319"/>
    </location>
</feature>
<dbReference type="PANTHER" id="PTHR30294">
    <property type="entry name" value="MEMBRANE COMPONENT OF ABC TRANSPORTER YHHJ-RELATED"/>
    <property type="match status" value="1"/>
</dbReference>
<organism evidence="8 9">
    <name type="scientific">Niveibacterium microcysteis</name>
    <dbReference type="NCBI Taxonomy" id="2811415"/>
    <lineage>
        <taxon>Bacteria</taxon>
        <taxon>Pseudomonadati</taxon>
        <taxon>Pseudomonadota</taxon>
        <taxon>Betaproteobacteria</taxon>
        <taxon>Rhodocyclales</taxon>
        <taxon>Rhodocyclaceae</taxon>
        <taxon>Niveibacterium</taxon>
    </lineage>
</organism>
<keyword evidence="5 6" id="KW-0472">Membrane</keyword>
<dbReference type="Gene3D" id="3.40.1710.10">
    <property type="entry name" value="abc type-2 transporter like domain"/>
    <property type="match status" value="1"/>
</dbReference>
<feature type="transmembrane region" description="Helical" evidence="6">
    <location>
        <begin position="193"/>
        <end position="211"/>
    </location>
</feature>
<keyword evidence="3 6" id="KW-0812">Transmembrane</keyword>
<dbReference type="InterPro" id="IPR013525">
    <property type="entry name" value="ABC2_TM"/>
</dbReference>
<dbReference type="Proteomes" id="UP000663570">
    <property type="component" value="Chromosome"/>
</dbReference>
<protein>
    <submittedName>
        <fullName evidence="8">ABC transporter permease</fullName>
    </submittedName>
</protein>
<dbReference type="RefSeq" id="WP_206253751.1">
    <property type="nucleotide sequence ID" value="NZ_CP071060.1"/>
</dbReference>
<evidence type="ECO:0000259" key="7">
    <source>
        <dbReference type="Pfam" id="PF12698"/>
    </source>
</evidence>
<feature type="domain" description="ABC-2 type transporter transmembrane" evidence="7">
    <location>
        <begin position="23"/>
        <end position="375"/>
    </location>
</feature>
<dbReference type="EMBL" id="CP071060">
    <property type="protein sequence ID" value="QSI75917.1"/>
    <property type="molecule type" value="Genomic_DNA"/>
</dbReference>
<evidence type="ECO:0000256" key="6">
    <source>
        <dbReference type="SAM" id="Phobius"/>
    </source>
</evidence>
<name>A0ABX7M8V1_9RHOO</name>
<evidence type="ECO:0000256" key="1">
    <source>
        <dbReference type="ARBA" id="ARBA00004651"/>
    </source>
</evidence>